<dbReference type="GeneID" id="301091335"/>
<keyword evidence="2" id="KW-1185">Reference proteome</keyword>
<dbReference type="PANTHER" id="PTHR32305">
    <property type="match status" value="1"/>
</dbReference>
<reference evidence="1 2" key="1">
    <citation type="journal article" date="2013" name="PLoS ONE">
        <title>Genome-Wide Relatedness of Treponema pedis, from Gingiva and Necrotic Skin Lesions of Pigs, with the Human Oral Pathogen Treponema denticola.</title>
        <authorList>
            <person name="Svartstrom O."/>
            <person name="Mushtaq M."/>
            <person name="Pringle M."/>
            <person name="Segerman B."/>
        </authorList>
    </citation>
    <scope>NUCLEOTIDE SEQUENCE [LARGE SCALE GENOMIC DNA]</scope>
    <source>
        <strain evidence="1">T A4</strain>
    </source>
</reference>
<gene>
    <name evidence="1" type="ORF">TPE_1586</name>
</gene>
<dbReference type="PATRIC" id="fig|1291379.3.peg.1569"/>
<name>S6A094_9SPIR</name>
<dbReference type="AlphaFoldDB" id="S6A094"/>
<dbReference type="HOGENOM" id="CLU_004358_2_0_12"/>
<dbReference type="NCBIfam" id="TIGR03696">
    <property type="entry name" value="Rhs_assc_core"/>
    <property type="match status" value="1"/>
</dbReference>
<protein>
    <submittedName>
        <fullName evidence="1">YD repeat-containing protein</fullName>
    </submittedName>
</protein>
<dbReference type="InterPro" id="IPR022385">
    <property type="entry name" value="Rhs_assc_core"/>
</dbReference>
<dbReference type="Gene3D" id="2.180.10.10">
    <property type="entry name" value="RHS repeat-associated core"/>
    <property type="match status" value="1"/>
</dbReference>
<evidence type="ECO:0000313" key="2">
    <source>
        <dbReference type="Proteomes" id="UP000015620"/>
    </source>
</evidence>
<dbReference type="Proteomes" id="UP000015620">
    <property type="component" value="Chromosome"/>
</dbReference>
<dbReference type="InterPro" id="IPR050708">
    <property type="entry name" value="T6SS_VgrG/RHS"/>
</dbReference>
<dbReference type="PANTHER" id="PTHR32305:SF15">
    <property type="entry name" value="PROTEIN RHSA-RELATED"/>
    <property type="match status" value="1"/>
</dbReference>
<dbReference type="KEGG" id="tped:TPE_1586"/>
<proteinExistence type="predicted"/>
<organism evidence="1 2">
    <name type="scientific">Treponema pedis str. T A4</name>
    <dbReference type="NCBI Taxonomy" id="1291379"/>
    <lineage>
        <taxon>Bacteria</taxon>
        <taxon>Pseudomonadati</taxon>
        <taxon>Spirochaetota</taxon>
        <taxon>Spirochaetia</taxon>
        <taxon>Spirochaetales</taxon>
        <taxon>Treponemataceae</taxon>
        <taxon>Treponema</taxon>
    </lineage>
</organism>
<dbReference type="EMBL" id="CP004120">
    <property type="protein sequence ID" value="AGT44078.1"/>
    <property type="molecule type" value="Genomic_DNA"/>
</dbReference>
<dbReference type="RefSeq" id="WP_020965377.1">
    <property type="nucleotide sequence ID" value="NC_022097.1"/>
</dbReference>
<dbReference type="STRING" id="1291379.TPE_1586"/>
<evidence type="ECO:0000313" key="1">
    <source>
        <dbReference type="EMBL" id="AGT44078.1"/>
    </source>
</evidence>
<accession>S6A094</accession>
<sequence>MKTKLSIYSQSNYLFRTAIEAVHAVRQSRTSRQILFAVCLSKKQALTGGKSLACEDKCSKKIGAVLVQQAYRRSFEASAVLHQKPYILVQFLIISFAYAKLIRLKSPPSVSERNCKNKIEQSAAQRCLHIFELRVFDKTSRIKPLNLLNALTDRAFENRHVGCKEREKINCRRTLCTLRINFFEATPQTACIFSKEMTHTNNYGDNEEQKEKRYYYHSDHLGSAQFVTDWKGKQYEHIEYTPYGELWTYKSKTAMLFLTTYNNFLAKQPAGLIEETAPGIDKLPFRFTGKELDEETGLYYYGARYLDPKYSRWLSGDPALSDYIPQAPVNDEAKKHNENLPGMGGVFNVVNLHVYHYAGNNPVKYIDPDGRDIIHLLDPDRAIVFGHSAALIGNDTDGWLYYSNDGDKSTTVAWFANLDEFQKHNYEPKDKKDNEGLGFNYKFRKRVETTTEQDKKMQDKAISLTNLTDAEVKSIKDGTTPKRAMRTEQEKDENIKKDKYRLFSNNCSQNVGEIAEAGGLVIENSLIPKAMDIMTKEEFLLKYPHGF</sequence>